<accession>A0A645I999</accession>
<reference evidence="1" key="1">
    <citation type="submission" date="2019-08" db="EMBL/GenBank/DDBJ databases">
        <authorList>
            <person name="Kucharzyk K."/>
            <person name="Murdoch R.W."/>
            <person name="Higgins S."/>
            <person name="Loffler F."/>
        </authorList>
    </citation>
    <scope>NUCLEOTIDE SEQUENCE</scope>
</reference>
<dbReference type="AlphaFoldDB" id="A0A645I999"/>
<sequence>MTTIILFQIVGQPAIGKVNVRPCRQGGQRRKAAVDPVSVGPGKSIFLPYRLQPDNIVCLPVKKGCLICPYFPDLAAQGIHG</sequence>
<comment type="caution">
    <text evidence="1">The sequence shown here is derived from an EMBL/GenBank/DDBJ whole genome shotgun (WGS) entry which is preliminary data.</text>
</comment>
<evidence type="ECO:0000313" key="1">
    <source>
        <dbReference type="EMBL" id="MPN47382.1"/>
    </source>
</evidence>
<organism evidence="1">
    <name type="scientific">bioreactor metagenome</name>
    <dbReference type="NCBI Taxonomy" id="1076179"/>
    <lineage>
        <taxon>unclassified sequences</taxon>
        <taxon>metagenomes</taxon>
        <taxon>ecological metagenomes</taxon>
    </lineage>
</organism>
<dbReference type="EMBL" id="VSSQ01108836">
    <property type="protein sequence ID" value="MPN47382.1"/>
    <property type="molecule type" value="Genomic_DNA"/>
</dbReference>
<gene>
    <name evidence="1" type="ORF">SDC9_194984</name>
</gene>
<name>A0A645I999_9ZZZZ</name>
<proteinExistence type="predicted"/>
<protein>
    <submittedName>
        <fullName evidence="1">Uncharacterized protein</fullName>
    </submittedName>
</protein>